<dbReference type="InterPro" id="IPR009057">
    <property type="entry name" value="Homeodomain-like_sf"/>
</dbReference>
<keyword evidence="2" id="KW-0804">Transcription</keyword>
<organism evidence="4 5">
    <name type="scientific">Carboxylicivirga sediminis</name>
    <dbReference type="NCBI Taxonomy" id="2006564"/>
    <lineage>
        <taxon>Bacteria</taxon>
        <taxon>Pseudomonadati</taxon>
        <taxon>Bacteroidota</taxon>
        <taxon>Bacteroidia</taxon>
        <taxon>Marinilabiliales</taxon>
        <taxon>Marinilabiliaceae</taxon>
        <taxon>Carboxylicivirga</taxon>
    </lineage>
</organism>
<dbReference type="SMART" id="SM00342">
    <property type="entry name" value="HTH_ARAC"/>
    <property type="match status" value="1"/>
</dbReference>
<protein>
    <submittedName>
        <fullName evidence="4">Helix-turn-helix transcriptional regulator</fullName>
    </submittedName>
</protein>
<dbReference type="InterPro" id="IPR053142">
    <property type="entry name" value="PchR_regulatory_protein"/>
</dbReference>
<dbReference type="SUPFAM" id="SSF46689">
    <property type="entry name" value="Homeodomain-like"/>
    <property type="match status" value="2"/>
</dbReference>
<name>A0A941F240_9BACT</name>
<dbReference type="EMBL" id="JAGTAR010000001">
    <property type="protein sequence ID" value="MBR8533960.1"/>
    <property type="molecule type" value="Genomic_DNA"/>
</dbReference>
<evidence type="ECO:0000256" key="2">
    <source>
        <dbReference type="ARBA" id="ARBA00023163"/>
    </source>
</evidence>
<evidence type="ECO:0000256" key="1">
    <source>
        <dbReference type="ARBA" id="ARBA00023015"/>
    </source>
</evidence>
<proteinExistence type="predicted"/>
<dbReference type="RefSeq" id="WP_212187869.1">
    <property type="nucleotide sequence ID" value="NZ_JAGTAR010000001.1"/>
</dbReference>
<dbReference type="Pfam" id="PF12833">
    <property type="entry name" value="HTH_18"/>
    <property type="match status" value="1"/>
</dbReference>
<dbReference type="PANTHER" id="PTHR47893">
    <property type="entry name" value="REGULATORY PROTEIN PCHR"/>
    <property type="match status" value="1"/>
</dbReference>
<dbReference type="PROSITE" id="PS01124">
    <property type="entry name" value="HTH_ARAC_FAMILY_2"/>
    <property type="match status" value="1"/>
</dbReference>
<dbReference type="Gene3D" id="1.10.10.60">
    <property type="entry name" value="Homeodomain-like"/>
    <property type="match status" value="1"/>
</dbReference>
<dbReference type="Proteomes" id="UP000679220">
    <property type="component" value="Unassembled WGS sequence"/>
</dbReference>
<reference evidence="4" key="1">
    <citation type="journal article" date="2018" name="Int. J. Syst. Evol. Microbiol.">
        <title>Carboxylicivirga sediminis sp. nov., isolated from coastal sediment.</title>
        <authorList>
            <person name="Wang F.Q."/>
            <person name="Ren L.H."/>
            <person name="Zou R.J."/>
            <person name="Sun Y.Z."/>
            <person name="Liu X.J."/>
            <person name="Jiang F."/>
            <person name="Liu L.J."/>
        </authorList>
    </citation>
    <scope>NUCLEOTIDE SEQUENCE</scope>
    <source>
        <strain evidence="4">JR1</strain>
    </source>
</reference>
<dbReference type="InterPro" id="IPR018060">
    <property type="entry name" value="HTH_AraC"/>
</dbReference>
<accession>A0A941F240</accession>
<dbReference type="GO" id="GO:0003700">
    <property type="term" value="F:DNA-binding transcription factor activity"/>
    <property type="evidence" value="ECO:0007669"/>
    <property type="project" value="InterPro"/>
</dbReference>
<dbReference type="PANTHER" id="PTHR47893:SF1">
    <property type="entry name" value="REGULATORY PROTEIN PCHR"/>
    <property type="match status" value="1"/>
</dbReference>
<evidence type="ECO:0000313" key="5">
    <source>
        <dbReference type="Proteomes" id="UP000679220"/>
    </source>
</evidence>
<sequence>MGTDKILLNVKEGLARNYIEAMQIRFGGTATTHSYEIHTDDLQVFLYTYDLRPGMELVITQGQTVRPISIQRTPDKELDLIHINIFKKGQIEHAYIKNKQYTEATTSTGAFIHNGRFALQGEIPANLFYSSISITFTREAFLQFMPEATELYEGAFGHNQPMAYHMQLPIDVERLTDDILYYQDIEFGGRPMIIAKGLETLTSLILTAQKMSSQNNLNGLHADDYQRLMQIKNQLLSSFNQKINIQTIADTFGISTSKLKRDFKTLFDCSIYQFYAHAKMDEAYRRLKTGDYSVMEVGYDLGYSNLSKFASMFKKVKGISPSEVNR</sequence>
<reference evidence="4" key="2">
    <citation type="submission" date="2021-04" db="EMBL/GenBank/DDBJ databases">
        <authorList>
            <person name="Zhang T."/>
            <person name="Zhang Y."/>
            <person name="Lu D."/>
            <person name="Zuo D."/>
            <person name="Du Z."/>
        </authorList>
    </citation>
    <scope>NUCLEOTIDE SEQUENCE</scope>
    <source>
        <strain evidence="4">JR1</strain>
    </source>
</reference>
<evidence type="ECO:0000313" key="4">
    <source>
        <dbReference type="EMBL" id="MBR8533960.1"/>
    </source>
</evidence>
<keyword evidence="1" id="KW-0805">Transcription regulation</keyword>
<comment type="caution">
    <text evidence="4">The sequence shown here is derived from an EMBL/GenBank/DDBJ whole genome shotgun (WGS) entry which is preliminary data.</text>
</comment>
<dbReference type="GO" id="GO:0043565">
    <property type="term" value="F:sequence-specific DNA binding"/>
    <property type="evidence" value="ECO:0007669"/>
    <property type="project" value="InterPro"/>
</dbReference>
<keyword evidence="5" id="KW-1185">Reference proteome</keyword>
<dbReference type="AlphaFoldDB" id="A0A941F240"/>
<feature type="domain" description="HTH araC/xylS-type" evidence="3">
    <location>
        <begin position="229"/>
        <end position="326"/>
    </location>
</feature>
<evidence type="ECO:0000259" key="3">
    <source>
        <dbReference type="PROSITE" id="PS01124"/>
    </source>
</evidence>
<gene>
    <name evidence="4" type="ORF">KDU71_00175</name>
</gene>